<dbReference type="Pfam" id="PF22638">
    <property type="entry name" value="FlgK_D1"/>
    <property type="match status" value="1"/>
</dbReference>
<evidence type="ECO:0000256" key="1">
    <source>
        <dbReference type="ARBA" id="ARBA00004365"/>
    </source>
</evidence>
<dbReference type="PANTHER" id="PTHR30033">
    <property type="entry name" value="FLAGELLAR HOOK-ASSOCIATED PROTEIN 1"/>
    <property type="match status" value="1"/>
</dbReference>
<comment type="similarity">
    <text evidence="3">Belongs to the flagella basal body rod proteins family.</text>
</comment>
<protein>
    <recommendedName>
        <fullName evidence="4">Flagellar hook-associated protein 1</fullName>
    </recommendedName>
</protein>
<reference evidence="10" key="1">
    <citation type="submission" date="2020-03" db="EMBL/GenBank/DDBJ databases">
        <title>Spirochaetal bacteria isolated from arthropods constitute a novel genus Entomospira genus novum within the order Spirochaetales.</title>
        <authorList>
            <person name="Grana-Miraglia L."/>
            <person name="Sikutova S."/>
            <person name="Fingerle V."/>
            <person name="Sing A."/>
            <person name="Castillo-Ramirez S."/>
            <person name="Margos G."/>
            <person name="Rudolf I."/>
        </authorList>
    </citation>
    <scope>NUCLEOTIDE SEQUENCE</scope>
    <source>
        <strain evidence="10">BR208</strain>
    </source>
</reference>
<keyword evidence="10" id="KW-0969">Cilium</keyword>
<dbReference type="GO" id="GO:0005198">
    <property type="term" value="F:structural molecule activity"/>
    <property type="evidence" value="ECO:0007669"/>
    <property type="project" value="InterPro"/>
</dbReference>
<keyword evidence="10" id="KW-0966">Cell projection</keyword>
<dbReference type="InterPro" id="IPR053927">
    <property type="entry name" value="FlgK_helical"/>
</dbReference>
<dbReference type="Pfam" id="PF06429">
    <property type="entry name" value="Flg_bbr_C"/>
    <property type="match status" value="1"/>
</dbReference>
<dbReference type="PANTHER" id="PTHR30033:SF1">
    <property type="entry name" value="FLAGELLAR HOOK-ASSOCIATED PROTEIN 1"/>
    <property type="match status" value="1"/>
</dbReference>
<feature type="domain" description="Flagellar hook-associated protein FlgK helical" evidence="9">
    <location>
        <begin position="103"/>
        <end position="339"/>
    </location>
</feature>
<evidence type="ECO:0000256" key="2">
    <source>
        <dbReference type="ARBA" id="ARBA00004613"/>
    </source>
</evidence>
<dbReference type="Proteomes" id="UP000752013">
    <property type="component" value="Unassembled WGS sequence"/>
</dbReference>
<dbReference type="NCBIfam" id="TIGR02492">
    <property type="entry name" value="flgK_ends"/>
    <property type="match status" value="1"/>
</dbReference>
<evidence type="ECO:0000259" key="7">
    <source>
        <dbReference type="Pfam" id="PF00460"/>
    </source>
</evidence>
<dbReference type="InterPro" id="IPR010810">
    <property type="entry name" value="Flagellin_hook_IN_motif"/>
</dbReference>
<evidence type="ECO:0000256" key="5">
    <source>
        <dbReference type="ARBA" id="ARBA00022525"/>
    </source>
</evidence>
<dbReference type="GO" id="GO:0009424">
    <property type="term" value="C:bacterial-type flagellum hook"/>
    <property type="evidence" value="ECO:0007669"/>
    <property type="project" value="InterPro"/>
</dbReference>
<dbReference type="Pfam" id="PF07196">
    <property type="entry name" value="Flagellin_IN"/>
    <property type="match status" value="1"/>
</dbReference>
<sequence length="638" mass="70066">MHSTFMGLEMGKRGVFAHQTAIHTTGNNLANLNTEGYSRQRVRIGTVDPLYDPGLARVHTPGQLGQGPSTERIERVFDMLHENQVISTSDDLGYWQTRDFYINKLELIYNEPNDVSVRTYMDRFWNSWQDVAENPESLAARTQVVHNGKALSESINHRHTALQEQRVLLNDDIKVTVAEINQKTETIAKLNVQIARVQAMGDEPNDLMDKRDLLVRELAQLVPISVHHQDNDEFRINIEGRVLVQGELSHPLSVVANPSDGNLAQVRWGVADAPHQRDSYHDLYIAQGGKLSALIELRDHDVMDEIRKLDAMTVHLVDVVNDLHRQGAGISGLGGVDFFRQNVYVENSTGSIDTTGDGNLDSTYLFRITGANSLNEQQQVGLSGELTLSASNGALITVSYSANDTVGDIISRINYSGADIVARLDAQGNLALKGSLSSNGDTPDFVIRHIEDSGQFLVGYAGLLNASGAEGAFDYQNPDAVNAQLRVTQGVSFQTTPLQRPAAWIAVNEAIVSDANHVAAARPLLGSGEVAIGDNTMALAISQIRHEKVMIDRLTSMDDFFADSAALIGIKGSEAQETHQAFSTIYKNLDDIRQSISGVNEAEEFMNLVKFQHGFAASARFISVVDQMLDTIVNRLKV</sequence>
<keyword evidence="6" id="KW-0975">Bacterial flagellum</keyword>
<dbReference type="RefSeq" id="WP_167703448.1">
    <property type="nucleotide sequence ID" value="NZ_CP118168.1"/>
</dbReference>
<dbReference type="InterPro" id="IPR001444">
    <property type="entry name" value="Flag_bb_rod_N"/>
</dbReference>
<dbReference type="Pfam" id="PF00460">
    <property type="entry name" value="Flg_bb_rod"/>
    <property type="match status" value="1"/>
</dbReference>
<organism evidence="10 11">
    <name type="scientific">Entomospira nematocerorum</name>
    <dbReference type="NCBI Taxonomy" id="2719987"/>
    <lineage>
        <taxon>Bacteria</taxon>
        <taxon>Pseudomonadati</taxon>
        <taxon>Spirochaetota</taxon>
        <taxon>Spirochaetia</taxon>
        <taxon>Spirochaetales</taxon>
        <taxon>Spirochaetaceae</taxon>
        <taxon>Entomospira</taxon>
    </lineage>
</organism>
<evidence type="ECO:0000256" key="3">
    <source>
        <dbReference type="ARBA" id="ARBA00009677"/>
    </source>
</evidence>
<feature type="domain" description="Flagellar basal body rod protein N-terminal" evidence="7">
    <location>
        <begin position="17"/>
        <end position="37"/>
    </location>
</feature>
<comment type="caution">
    <text evidence="10">The sequence shown here is derived from an EMBL/GenBank/DDBJ whole genome shotgun (WGS) entry which is preliminary data.</text>
</comment>
<evidence type="ECO:0000256" key="4">
    <source>
        <dbReference type="ARBA" id="ARBA00016244"/>
    </source>
</evidence>
<evidence type="ECO:0000256" key="6">
    <source>
        <dbReference type="ARBA" id="ARBA00023143"/>
    </source>
</evidence>
<dbReference type="PROSITE" id="PS00588">
    <property type="entry name" value="FLAGELLA_BB_ROD"/>
    <property type="match status" value="1"/>
</dbReference>
<dbReference type="InterPro" id="IPR019776">
    <property type="entry name" value="Flagellar_basal_body_rod_CS"/>
</dbReference>
<evidence type="ECO:0000259" key="8">
    <source>
        <dbReference type="Pfam" id="PF06429"/>
    </source>
</evidence>
<dbReference type="SUPFAM" id="SSF64518">
    <property type="entry name" value="Phase 1 flagellin"/>
    <property type="match status" value="1"/>
</dbReference>
<dbReference type="AlphaFoldDB" id="A0A968GBX2"/>
<accession>A0A968GBX2</accession>
<keyword evidence="5" id="KW-0964">Secreted</keyword>
<comment type="subcellular location">
    <subcellularLocation>
        <location evidence="1">Bacterial flagellum</location>
    </subcellularLocation>
    <subcellularLocation>
        <location evidence="2">Secreted</location>
    </subcellularLocation>
</comment>
<dbReference type="PRINTS" id="PR01005">
    <property type="entry name" value="FLGHOOKAP1"/>
</dbReference>
<dbReference type="GO" id="GO:0005576">
    <property type="term" value="C:extracellular region"/>
    <property type="evidence" value="ECO:0007669"/>
    <property type="project" value="UniProtKB-SubCell"/>
</dbReference>
<keyword evidence="11" id="KW-1185">Reference proteome</keyword>
<dbReference type="InterPro" id="IPR010930">
    <property type="entry name" value="Flg_bb/hook_C_dom"/>
</dbReference>
<dbReference type="GO" id="GO:0044780">
    <property type="term" value="P:bacterial-type flagellum assembly"/>
    <property type="evidence" value="ECO:0007669"/>
    <property type="project" value="InterPro"/>
</dbReference>
<evidence type="ECO:0000313" key="10">
    <source>
        <dbReference type="EMBL" id="NIZ47015.1"/>
    </source>
</evidence>
<name>A0A968GBX2_9SPIO</name>
<gene>
    <name evidence="10" type="primary">flgK</name>
    <name evidence="10" type="ORF">HCT46_03690</name>
</gene>
<dbReference type="InterPro" id="IPR002371">
    <property type="entry name" value="FlgK"/>
</dbReference>
<keyword evidence="10" id="KW-0282">Flagellum</keyword>
<proteinExistence type="inferred from homology"/>
<evidence type="ECO:0000259" key="9">
    <source>
        <dbReference type="Pfam" id="PF22638"/>
    </source>
</evidence>
<feature type="domain" description="Flagellar basal-body/hook protein C-terminal" evidence="8">
    <location>
        <begin position="596"/>
        <end position="634"/>
    </location>
</feature>
<dbReference type="EMBL" id="JAATLK010000001">
    <property type="protein sequence ID" value="NIZ47015.1"/>
    <property type="molecule type" value="Genomic_DNA"/>
</dbReference>
<evidence type="ECO:0000313" key="11">
    <source>
        <dbReference type="Proteomes" id="UP000752013"/>
    </source>
</evidence>